<dbReference type="PANTHER" id="PTHR42752">
    <property type="entry name" value="IMIDAZOLONEPROPIONASE"/>
    <property type="match status" value="1"/>
</dbReference>
<dbReference type="Gene3D" id="3.20.20.140">
    <property type="entry name" value="Metal-dependent hydrolases"/>
    <property type="match status" value="1"/>
</dbReference>
<name>A0A432WW59_9GAMM</name>
<feature type="binding site" evidence="8">
    <location>
        <position position="319"/>
    </location>
    <ligand>
        <name>N-formimidoyl-L-glutamate</name>
        <dbReference type="ChEBI" id="CHEBI:58928"/>
    </ligand>
</feature>
<feature type="binding site" evidence="8">
    <location>
        <position position="74"/>
    </location>
    <ligand>
        <name>Zn(2+)</name>
        <dbReference type="ChEBI" id="CHEBI:29105"/>
    </ligand>
</feature>
<feature type="binding site" evidence="8">
    <location>
        <position position="242"/>
    </location>
    <ligand>
        <name>Fe(3+)</name>
        <dbReference type="ChEBI" id="CHEBI:29034"/>
    </ligand>
</feature>
<dbReference type="SUPFAM" id="SSF51338">
    <property type="entry name" value="Composite domain of metallo-dependent hydrolases"/>
    <property type="match status" value="1"/>
</dbReference>
<evidence type="ECO:0000313" key="10">
    <source>
        <dbReference type="EMBL" id="RUO37979.1"/>
    </source>
</evidence>
<dbReference type="Gene3D" id="2.30.40.10">
    <property type="entry name" value="Urease, subunit C, domain 1"/>
    <property type="match status" value="1"/>
</dbReference>
<dbReference type="GO" id="GO:0050480">
    <property type="term" value="F:imidazolonepropionase activity"/>
    <property type="evidence" value="ECO:0007669"/>
    <property type="project" value="UniProtKB-UniRule"/>
</dbReference>
<evidence type="ECO:0000313" key="11">
    <source>
        <dbReference type="Proteomes" id="UP000286976"/>
    </source>
</evidence>
<feature type="binding site" evidence="8">
    <location>
        <position position="81"/>
    </location>
    <ligand>
        <name>4-imidazolone-5-propanoate</name>
        <dbReference type="ChEBI" id="CHEBI:77893"/>
    </ligand>
</feature>
<dbReference type="HAMAP" id="MF_00372">
    <property type="entry name" value="HutI"/>
    <property type="match status" value="1"/>
</dbReference>
<comment type="pathway">
    <text evidence="8">Amino-acid degradation; L-histidine degradation into L-glutamate; N-formimidoyl-L-glutamate from L-histidine: step 3/3.</text>
</comment>
<dbReference type="CDD" id="cd01296">
    <property type="entry name" value="Imidazolone-5PH"/>
    <property type="match status" value="1"/>
</dbReference>
<feature type="binding site" evidence="8">
    <location>
        <position position="317"/>
    </location>
    <ligand>
        <name>Zn(2+)</name>
        <dbReference type="ChEBI" id="CHEBI:29105"/>
    </ligand>
</feature>
<gene>
    <name evidence="8" type="primary">hutI</name>
    <name evidence="10" type="ORF">CWE15_10695</name>
</gene>
<dbReference type="AlphaFoldDB" id="A0A432WW59"/>
<dbReference type="NCBIfam" id="TIGR01224">
    <property type="entry name" value="hutI"/>
    <property type="match status" value="1"/>
</dbReference>
<dbReference type="InterPro" id="IPR011059">
    <property type="entry name" value="Metal-dep_hydrolase_composite"/>
</dbReference>
<evidence type="ECO:0000256" key="3">
    <source>
        <dbReference type="ARBA" id="ARBA00022723"/>
    </source>
</evidence>
<feature type="binding site" evidence="8">
    <location>
        <position position="245"/>
    </location>
    <ligand>
        <name>4-imidazolone-5-propanoate</name>
        <dbReference type="ChEBI" id="CHEBI:77893"/>
    </ligand>
</feature>
<feature type="binding site" evidence="8">
    <location>
        <position position="72"/>
    </location>
    <ligand>
        <name>Zn(2+)</name>
        <dbReference type="ChEBI" id="CHEBI:29105"/>
    </ligand>
</feature>
<sequence>MPTLFHNLTLATMRSDDLGIITEGALVAENGRILWLGKESELPTQWQHLRATPAACVDGQGGFLTPALIDCHTHLVWGGSRANEFKQRLHGVDYQAIAAAGGGILATVRATREASEQALFESAKERAEALISQGVSCIEIKSGYGLSLDDELKQLRVARRLGEALPVRVVTTLLAAHALPPEYKDNADGYIDHICDTILPAAAAEGLADAVDVFCENIGFSRQQTERVFAAATALGLPVKLHAEQLSDQDGARLVAEYNGLSADHLEYLSEQGIAAMAGSGTVAVLLPGAYYFLRETKLPPIEQLRAAGVNMAIATDANPGTSPIMHLPLMMHMACTLFRFTPEEAWLGVTKHAAQALGLTDTGVLEEGMRADLALWQIHAPEDLCYELGINRLVQRWFAGA</sequence>
<evidence type="ECO:0000256" key="1">
    <source>
        <dbReference type="ARBA" id="ARBA00012864"/>
    </source>
</evidence>
<comment type="catalytic activity">
    <reaction evidence="8">
        <text>4-imidazolone-5-propanoate + H2O = N-formimidoyl-L-glutamate</text>
        <dbReference type="Rhea" id="RHEA:23660"/>
        <dbReference type="ChEBI" id="CHEBI:15377"/>
        <dbReference type="ChEBI" id="CHEBI:58928"/>
        <dbReference type="ChEBI" id="CHEBI:77893"/>
        <dbReference type="EC" id="3.5.2.7"/>
    </reaction>
</comment>
<dbReference type="RefSeq" id="WP_126758076.1">
    <property type="nucleotide sequence ID" value="NZ_PIPQ01000009.1"/>
</dbReference>
<evidence type="ECO:0000259" key="9">
    <source>
        <dbReference type="Pfam" id="PF07969"/>
    </source>
</evidence>
<feature type="binding site" evidence="8">
    <location>
        <position position="144"/>
    </location>
    <ligand>
        <name>4-imidazolone-5-propanoate</name>
        <dbReference type="ChEBI" id="CHEBI:77893"/>
    </ligand>
</feature>
<evidence type="ECO:0000256" key="2">
    <source>
        <dbReference type="ARBA" id="ARBA00022490"/>
    </source>
</evidence>
<dbReference type="FunFam" id="3.20.20.140:FF:000007">
    <property type="entry name" value="Imidazolonepropionase"/>
    <property type="match status" value="1"/>
</dbReference>
<feature type="binding site" evidence="8">
    <location>
        <position position="317"/>
    </location>
    <ligand>
        <name>Fe(3+)</name>
        <dbReference type="ChEBI" id="CHEBI:29034"/>
    </ligand>
</feature>
<keyword evidence="6 8" id="KW-0862">Zinc</keyword>
<dbReference type="GO" id="GO:0019556">
    <property type="term" value="P:L-histidine catabolic process to glutamate and formamide"/>
    <property type="evidence" value="ECO:0007669"/>
    <property type="project" value="UniProtKB-UniRule"/>
</dbReference>
<dbReference type="GO" id="GO:0008270">
    <property type="term" value="F:zinc ion binding"/>
    <property type="evidence" value="ECO:0007669"/>
    <property type="project" value="UniProtKB-UniRule"/>
</dbReference>
<proteinExistence type="inferred from homology"/>
<feature type="binding site" evidence="8">
    <location>
        <position position="242"/>
    </location>
    <ligand>
        <name>Zn(2+)</name>
        <dbReference type="ChEBI" id="CHEBI:29105"/>
    </ligand>
</feature>
<keyword evidence="7 8" id="KW-0408">Iron</keyword>
<organism evidence="10 11">
    <name type="scientific">Aliidiomarina taiwanensis</name>
    <dbReference type="NCBI Taxonomy" id="946228"/>
    <lineage>
        <taxon>Bacteria</taxon>
        <taxon>Pseudomonadati</taxon>
        <taxon>Pseudomonadota</taxon>
        <taxon>Gammaproteobacteria</taxon>
        <taxon>Alteromonadales</taxon>
        <taxon>Idiomarinaceae</taxon>
        <taxon>Aliidiomarina</taxon>
    </lineage>
</organism>
<comment type="cofactor">
    <cofactor evidence="8">
        <name>Zn(2+)</name>
        <dbReference type="ChEBI" id="CHEBI:29105"/>
    </cofactor>
    <cofactor evidence="8">
        <name>Fe(3+)</name>
        <dbReference type="ChEBI" id="CHEBI:29034"/>
    </cofactor>
    <text evidence="8">Binds 1 zinc or iron ion per subunit.</text>
</comment>
<dbReference type="InterPro" id="IPR032466">
    <property type="entry name" value="Metal_Hydrolase"/>
</dbReference>
<dbReference type="GO" id="GO:0005506">
    <property type="term" value="F:iron ion binding"/>
    <property type="evidence" value="ECO:0007669"/>
    <property type="project" value="UniProtKB-UniRule"/>
</dbReference>
<evidence type="ECO:0000256" key="5">
    <source>
        <dbReference type="ARBA" id="ARBA00022808"/>
    </source>
</evidence>
<dbReference type="EC" id="3.5.2.7" evidence="1 8"/>
<comment type="similarity">
    <text evidence="8">Belongs to the metallo-dependent hydrolases superfamily. HutI family.</text>
</comment>
<comment type="caution">
    <text evidence="10">The sequence shown here is derived from an EMBL/GenBank/DDBJ whole genome shotgun (WGS) entry which is preliminary data.</text>
</comment>
<dbReference type="InterPro" id="IPR005920">
    <property type="entry name" value="HutI"/>
</dbReference>
<dbReference type="InterPro" id="IPR013108">
    <property type="entry name" value="Amidohydro_3"/>
</dbReference>
<evidence type="ECO:0000256" key="4">
    <source>
        <dbReference type="ARBA" id="ARBA00022801"/>
    </source>
</evidence>
<feature type="binding site" evidence="8">
    <location>
        <position position="321"/>
    </location>
    <ligand>
        <name>N-formimidoyl-L-glutamate</name>
        <dbReference type="ChEBI" id="CHEBI:58928"/>
    </ligand>
</feature>
<feature type="domain" description="Amidohydrolase 3" evidence="9">
    <location>
        <begin position="112"/>
        <end position="378"/>
    </location>
</feature>
<dbReference type="EMBL" id="PIPQ01000009">
    <property type="protein sequence ID" value="RUO37979.1"/>
    <property type="molecule type" value="Genomic_DNA"/>
</dbReference>
<evidence type="ECO:0000256" key="6">
    <source>
        <dbReference type="ARBA" id="ARBA00022833"/>
    </source>
</evidence>
<comment type="subcellular location">
    <subcellularLocation>
        <location evidence="8">Cytoplasm</location>
    </subcellularLocation>
</comment>
<dbReference type="SUPFAM" id="SSF51556">
    <property type="entry name" value="Metallo-dependent hydrolases"/>
    <property type="match status" value="1"/>
</dbReference>
<evidence type="ECO:0000256" key="7">
    <source>
        <dbReference type="ARBA" id="ARBA00023004"/>
    </source>
</evidence>
<dbReference type="OrthoDB" id="9776455at2"/>
<keyword evidence="3 8" id="KW-0479">Metal-binding</keyword>
<protein>
    <recommendedName>
        <fullName evidence="1 8">Imidazolonepropionase</fullName>
        <ecNumber evidence="1 8">3.5.2.7</ecNumber>
    </recommendedName>
    <alternativeName>
        <fullName evidence="8">Imidazolone-5-propionate hydrolase</fullName>
    </alternativeName>
</protein>
<keyword evidence="4 8" id="KW-0378">Hydrolase</keyword>
<dbReference type="Proteomes" id="UP000286976">
    <property type="component" value="Unassembled WGS sequence"/>
</dbReference>
<keyword evidence="11" id="KW-1185">Reference proteome</keyword>
<dbReference type="UniPathway" id="UPA00379">
    <property type="reaction ID" value="UER00551"/>
</dbReference>
<feature type="binding site" evidence="8">
    <location>
        <position position="74"/>
    </location>
    <ligand>
        <name>Fe(3+)</name>
        <dbReference type="ChEBI" id="CHEBI:29034"/>
    </ligand>
</feature>
<dbReference type="PANTHER" id="PTHR42752:SF1">
    <property type="entry name" value="IMIDAZOLONEPROPIONASE-RELATED"/>
    <property type="match status" value="1"/>
</dbReference>
<evidence type="ECO:0000256" key="8">
    <source>
        <dbReference type="HAMAP-Rule" id="MF_00372"/>
    </source>
</evidence>
<feature type="binding site" evidence="8">
    <location>
        <position position="322"/>
    </location>
    <ligand>
        <name>4-imidazolone-5-propanoate</name>
        <dbReference type="ChEBI" id="CHEBI:77893"/>
    </ligand>
</feature>
<feature type="binding site" evidence="8">
    <location>
        <position position="177"/>
    </location>
    <ligand>
        <name>4-imidazolone-5-propanoate</name>
        <dbReference type="ChEBI" id="CHEBI:77893"/>
    </ligand>
</feature>
<comment type="function">
    <text evidence="8">Catalyzes the hydrolytic cleavage of the carbon-nitrogen bond in imidazolone-5-propanoate to yield N-formimidoyl-L-glutamate. It is the third step in the universal histidine degradation pathway.</text>
</comment>
<dbReference type="GO" id="GO:0019557">
    <property type="term" value="P:L-histidine catabolic process to glutamate and formate"/>
    <property type="evidence" value="ECO:0007669"/>
    <property type="project" value="UniProtKB-UniPathway"/>
</dbReference>
<accession>A0A432WW59</accession>
<dbReference type="GO" id="GO:0005737">
    <property type="term" value="C:cytoplasm"/>
    <property type="evidence" value="ECO:0007669"/>
    <property type="project" value="UniProtKB-SubCell"/>
</dbReference>
<feature type="binding site" evidence="8">
    <location>
        <position position="144"/>
    </location>
    <ligand>
        <name>N-formimidoyl-L-glutamate</name>
        <dbReference type="ChEBI" id="CHEBI:58928"/>
    </ligand>
</feature>
<feature type="binding site" evidence="8">
    <location>
        <position position="72"/>
    </location>
    <ligand>
        <name>Fe(3+)</name>
        <dbReference type="ChEBI" id="CHEBI:29034"/>
    </ligand>
</feature>
<keyword evidence="5 8" id="KW-0369">Histidine metabolism</keyword>
<dbReference type="Pfam" id="PF07969">
    <property type="entry name" value="Amidohydro_3"/>
    <property type="match status" value="1"/>
</dbReference>
<keyword evidence="2 8" id="KW-0963">Cytoplasm</keyword>
<reference evidence="10 11" key="1">
    <citation type="journal article" date="2011" name="Front. Microbiol.">
        <title>Genomic signatures of strain selection and enhancement in Bacillus atrophaeus var. globigii, a historical biowarfare simulant.</title>
        <authorList>
            <person name="Gibbons H.S."/>
            <person name="Broomall S.M."/>
            <person name="McNew L.A."/>
            <person name="Daligault H."/>
            <person name="Chapman C."/>
            <person name="Bruce D."/>
            <person name="Karavis M."/>
            <person name="Krepps M."/>
            <person name="McGregor P.A."/>
            <person name="Hong C."/>
            <person name="Park K.H."/>
            <person name="Akmal A."/>
            <person name="Feldman A."/>
            <person name="Lin J.S."/>
            <person name="Chang W.E."/>
            <person name="Higgs B.W."/>
            <person name="Demirev P."/>
            <person name="Lindquist J."/>
            <person name="Liem A."/>
            <person name="Fochler E."/>
            <person name="Read T.D."/>
            <person name="Tapia R."/>
            <person name="Johnson S."/>
            <person name="Bishop-Lilly K.A."/>
            <person name="Detter C."/>
            <person name="Han C."/>
            <person name="Sozhamannan S."/>
            <person name="Rosenzweig C.N."/>
            <person name="Skowronski E.W."/>
        </authorList>
    </citation>
    <scope>NUCLEOTIDE SEQUENCE [LARGE SCALE GENOMIC DNA]</scope>
    <source>
        <strain evidence="10 11">AIT1</strain>
    </source>
</reference>